<accession>A0A6G0WWS0</accession>
<evidence type="ECO:0000313" key="3">
    <source>
        <dbReference type="Proteomes" id="UP000478052"/>
    </source>
</evidence>
<keyword evidence="1" id="KW-0812">Transmembrane</keyword>
<keyword evidence="1" id="KW-1133">Transmembrane helix</keyword>
<dbReference type="Proteomes" id="UP000478052">
    <property type="component" value="Unassembled WGS sequence"/>
</dbReference>
<dbReference type="OrthoDB" id="6631445at2759"/>
<protein>
    <submittedName>
        <fullName evidence="2">Uncharacterized protein</fullName>
    </submittedName>
</protein>
<dbReference type="EMBL" id="VUJU01008353">
    <property type="protein sequence ID" value="KAF0731999.1"/>
    <property type="molecule type" value="Genomic_DNA"/>
</dbReference>
<keyword evidence="1" id="KW-0472">Membrane</keyword>
<comment type="caution">
    <text evidence="2">The sequence shown here is derived from an EMBL/GenBank/DDBJ whole genome shotgun (WGS) entry which is preliminary data.</text>
</comment>
<evidence type="ECO:0000256" key="1">
    <source>
        <dbReference type="SAM" id="Phobius"/>
    </source>
</evidence>
<proteinExistence type="predicted"/>
<organism evidence="2 3">
    <name type="scientific">Aphis craccivora</name>
    <name type="common">Cowpea aphid</name>
    <dbReference type="NCBI Taxonomy" id="307492"/>
    <lineage>
        <taxon>Eukaryota</taxon>
        <taxon>Metazoa</taxon>
        <taxon>Ecdysozoa</taxon>
        <taxon>Arthropoda</taxon>
        <taxon>Hexapoda</taxon>
        <taxon>Insecta</taxon>
        <taxon>Pterygota</taxon>
        <taxon>Neoptera</taxon>
        <taxon>Paraneoptera</taxon>
        <taxon>Hemiptera</taxon>
        <taxon>Sternorrhyncha</taxon>
        <taxon>Aphidomorpha</taxon>
        <taxon>Aphidoidea</taxon>
        <taxon>Aphididae</taxon>
        <taxon>Aphidini</taxon>
        <taxon>Aphis</taxon>
        <taxon>Aphis</taxon>
    </lineage>
</organism>
<dbReference type="AlphaFoldDB" id="A0A6G0WWS0"/>
<name>A0A6G0WWS0_APHCR</name>
<sequence>MPLAVSIYDLFLRWKPDDFKRYTIQKFRETALYIWVLNHAGLINIVTLNILFSYKPCTTKENNINDLKIFYLKSNLNWLYRVLVKNNVGTNVTIINICANHYTKILVNHVYTYFQSETNSCKTVDKMKRNNRVWKMFKIVILLSPYKTVETKYAISTMKDKCNLNHPLSNESNYEGEDYSQKIQSWSWHQLVIK</sequence>
<keyword evidence="3" id="KW-1185">Reference proteome</keyword>
<feature type="transmembrane region" description="Helical" evidence="1">
    <location>
        <begin position="30"/>
        <end position="52"/>
    </location>
</feature>
<evidence type="ECO:0000313" key="2">
    <source>
        <dbReference type="EMBL" id="KAF0731999.1"/>
    </source>
</evidence>
<gene>
    <name evidence="2" type="ORF">FWK35_00014453</name>
</gene>
<reference evidence="2 3" key="1">
    <citation type="submission" date="2019-08" db="EMBL/GenBank/DDBJ databases">
        <title>Whole genome of Aphis craccivora.</title>
        <authorList>
            <person name="Voronova N.V."/>
            <person name="Shulinski R.S."/>
            <person name="Bandarenka Y.V."/>
            <person name="Zhorov D.G."/>
            <person name="Warner D."/>
        </authorList>
    </citation>
    <scope>NUCLEOTIDE SEQUENCE [LARGE SCALE GENOMIC DNA]</scope>
    <source>
        <strain evidence="2">180601</strain>
        <tissue evidence="2">Whole Body</tissue>
    </source>
</reference>